<feature type="region of interest" description="Disordered" evidence="1">
    <location>
        <begin position="343"/>
        <end position="363"/>
    </location>
</feature>
<reference evidence="3" key="3">
    <citation type="submission" date="2025-09" db="UniProtKB">
        <authorList>
            <consortium name="Ensembl"/>
        </authorList>
    </citation>
    <scope>IDENTIFICATION</scope>
</reference>
<gene>
    <name evidence="3" type="primary">TNFRSF17</name>
</gene>
<dbReference type="InterPro" id="IPR043521">
    <property type="entry name" value="TNFR_13C/17"/>
</dbReference>
<evidence type="ECO:0000313" key="3">
    <source>
        <dbReference type="Ensembl" id="ENSCMUP00000033925.1"/>
    </source>
</evidence>
<feature type="compositionally biased region" description="Polar residues" evidence="1">
    <location>
        <begin position="343"/>
        <end position="362"/>
    </location>
</feature>
<name>A0A8U7NRF4_CORMO</name>
<evidence type="ECO:0000256" key="1">
    <source>
        <dbReference type="SAM" id="MobiDB-lite"/>
    </source>
</evidence>
<keyword evidence="2" id="KW-0812">Transmembrane</keyword>
<dbReference type="PANTHER" id="PTHR20437:SF0">
    <property type="entry name" value="TUMOR NECROSIS FACTOR RECEPTOR SUPERFAMILY MEMBER 17"/>
    <property type="match status" value="1"/>
</dbReference>
<dbReference type="AlphaFoldDB" id="A0A8U7NRF4"/>
<reference evidence="3" key="2">
    <citation type="submission" date="2025-08" db="UniProtKB">
        <authorList>
            <consortium name="Ensembl"/>
        </authorList>
    </citation>
    <scope>IDENTIFICATION</scope>
</reference>
<keyword evidence="4" id="KW-1185">Reference proteome</keyword>
<dbReference type="PANTHER" id="PTHR20437">
    <property type="entry name" value="TUMOR NECROSIS FACTOR RECEPTOR SUBFAMILY MEMBER 13/17"/>
    <property type="match status" value="1"/>
</dbReference>
<feature type="region of interest" description="Disordered" evidence="1">
    <location>
        <begin position="102"/>
        <end position="125"/>
    </location>
</feature>
<evidence type="ECO:0000313" key="4">
    <source>
        <dbReference type="Proteomes" id="UP000694553"/>
    </source>
</evidence>
<dbReference type="GO" id="GO:0038023">
    <property type="term" value="F:signaling receptor activity"/>
    <property type="evidence" value="ECO:0007669"/>
    <property type="project" value="InterPro"/>
</dbReference>
<reference evidence="4" key="1">
    <citation type="submission" date="2019-10" db="EMBL/GenBank/DDBJ databases">
        <title>Corvus moneduloides (New Caledonian crow) genome, bCorMon1, primary haplotype.</title>
        <authorList>
            <person name="Rutz C."/>
            <person name="Fungtammasan C."/>
            <person name="Mountcastle J."/>
            <person name="Formenti G."/>
            <person name="Chow W."/>
            <person name="Howe K."/>
            <person name="Steele M.P."/>
            <person name="Fernandes J."/>
            <person name="Gilbert M.T.P."/>
            <person name="Fedrigo O."/>
            <person name="Jarvis E.D."/>
            <person name="Gemmell N."/>
        </authorList>
    </citation>
    <scope>NUCLEOTIDE SEQUENCE [LARGE SCALE GENOMIC DNA]</scope>
</reference>
<keyword evidence="2" id="KW-1133">Transmembrane helix</keyword>
<protein>
    <submittedName>
        <fullName evidence="3">TNF receptor superfamily member 17</fullName>
    </submittedName>
</protein>
<dbReference type="Ensembl" id="ENSCMUT00000033702.1">
    <property type="protein sequence ID" value="ENSCMUP00000033925.1"/>
    <property type="gene ID" value="ENSCMUG00000019224.1"/>
</dbReference>
<dbReference type="Proteomes" id="UP000694553">
    <property type="component" value="Unassembled WGS sequence"/>
</dbReference>
<dbReference type="GO" id="GO:0033209">
    <property type="term" value="P:tumor necrosis factor-mediated signaling pathway"/>
    <property type="evidence" value="ECO:0007669"/>
    <property type="project" value="InterPro"/>
</dbReference>
<accession>A0A8U7NRF4</accession>
<proteinExistence type="predicted"/>
<feature type="transmembrane region" description="Helical" evidence="2">
    <location>
        <begin position="305"/>
        <end position="327"/>
    </location>
</feature>
<organism evidence="3 4">
    <name type="scientific">Corvus moneduloides</name>
    <name type="common">New Caledonian crow</name>
    <dbReference type="NCBI Taxonomy" id="1196302"/>
    <lineage>
        <taxon>Eukaryota</taxon>
        <taxon>Metazoa</taxon>
        <taxon>Chordata</taxon>
        <taxon>Craniata</taxon>
        <taxon>Vertebrata</taxon>
        <taxon>Euteleostomi</taxon>
        <taxon>Archelosauria</taxon>
        <taxon>Archosauria</taxon>
        <taxon>Dinosauria</taxon>
        <taxon>Saurischia</taxon>
        <taxon>Theropoda</taxon>
        <taxon>Coelurosauria</taxon>
        <taxon>Aves</taxon>
        <taxon>Neognathae</taxon>
        <taxon>Neoaves</taxon>
        <taxon>Telluraves</taxon>
        <taxon>Australaves</taxon>
        <taxon>Passeriformes</taxon>
        <taxon>Corvoidea</taxon>
        <taxon>Corvidae</taxon>
        <taxon>Corvus</taxon>
    </lineage>
</organism>
<sequence length="427" mass="46929">MSAWSQQSGAESLLLPLPLPFASILWRPHKAPRPRSVSRVRGEPAAAPTQHSLRRFRVCSAAPTRAQLASRAAVPPPGSLSYRHCSSFYLPRPAFCRTSEARRKNYNTRHTPRAHPRPSSRGQTGNGVACVPCALRNCNSRRPPRAPCVPAGPAPFSRGMRDTELARAPEAGREVPGSAPIGAKLYRARPGERRCGGTGQWRHPRWLSRAPSEAVGAHALPRDARGNAAVPVQPKVDRMHGKFQFCDSLTWRSSELTCLLLDTIINLGQISCLINTALGSKTPLTDWINELKLLAMWSGTDSSGILWICLGLGVILILTLFTLMVLFKWKHLKQLKEKLENTDSSAEPNNSLKDNTESSVNTEEIRHTIPSETLMYSVEECTCSDCGLVKPQTGCETSFPLPATEERATVLVTTKSFDYYNYVLGVG</sequence>
<evidence type="ECO:0000256" key="2">
    <source>
        <dbReference type="SAM" id="Phobius"/>
    </source>
</evidence>
<keyword evidence="2" id="KW-0472">Membrane</keyword>
<feature type="compositionally biased region" description="Basic residues" evidence="1">
    <location>
        <begin position="104"/>
        <end position="118"/>
    </location>
</feature>